<evidence type="ECO:0000313" key="3">
    <source>
        <dbReference type="EMBL" id="NNU28831.1"/>
    </source>
</evidence>
<protein>
    <submittedName>
        <fullName evidence="3">Uncharacterized protein</fullName>
    </submittedName>
</protein>
<keyword evidence="2" id="KW-0472">Membrane</keyword>
<dbReference type="InterPro" id="IPR027268">
    <property type="entry name" value="Peptidase_M4/M1_CTD_sf"/>
</dbReference>
<organism evidence="3 4">
    <name type="scientific">Isoptericola sediminis</name>
    <dbReference type="NCBI Taxonomy" id="2733572"/>
    <lineage>
        <taxon>Bacteria</taxon>
        <taxon>Bacillati</taxon>
        <taxon>Actinomycetota</taxon>
        <taxon>Actinomycetes</taxon>
        <taxon>Micrococcales</taxon>
        <taxon>Promicromonosporaceae</taxon>
        <taxon>Isoptericola</taxon>
    </lineage>
</organism>
<name>A0A849K738_9MICO</name>
<sequence>MARTDQTERRRGGRFVRRTMTTLLVAGLALAGLVAVPAGVAPAAAAGGITEESHARYVVSKKGKVTATVTTTITNVTPDRGNTYYYWDAYGIGVPSSAKNLRASSGGVDLRISTVDSEDPNIRWATAGFSPLRYGRSRTIEWTYTIAGDPIRSDRWARVGPGYGTFAVFAYGDEGRTSVEVDAPSSMTFDATARFTPDTEGKRTVYSLDDHIEDVGTWAVVSLRDHERSDEREIEVGDTSLTLQAFRGDDAWLYFAADRVSQGLPVIEGLTGSDWPGDIEVIREDVSPQVLGYAWYDETGREIVLAEDLDEATLFHELGHAWFNEDTVRERWLSEGLTEVTAFRVIDSLDGKGTPRKAPKRDGKGAVALNKWSDGGGEARETYGYAASYTVVEKLLGDLDDETFTEVVRSAVAGESAYEPAGSTEHRFGTVDWKRFLDLAAERGGVDGTKVFRQWVATGPQKKQLAERADARAEYERLDAADGDWAAPYTLRRAMTVWDYDEAGEVFEVLDPLTVEASALQEAAARTGLGVPDSIRAAYEDAGSVSDLTEVGDLLPRTTDTLEQVHAATEAVAADRDPVTELGERVLAAEASATEAAEALASGDLDRAQLAATETTERADRALWVGIALVIGALVGLALLVLVPWLVVRRRRRRRAAVLTEPRVVAVVAAPGVDGEGTDGDGTDGQGTDAERVPAEPSVS</sequence>
<feature type="transmembrane region" description="Helical" evidence="2">
    <location>
        <begin position="623"/>
        <end position="648"/>
    </location>
</feature>
<dbReference type="EMBL" id="JABFAJ010000027">
    <property type="protein sequence ID" value="NNU28831.1"/>
    <property type="molecule type" value="Genomic_DNA"/>
</dbReference>
<comment type="caution">
    <text evidence="3">The sequence shown here is derived from an EMBL/GenBank/DDBJ whole genome shotgun (WGS) entry which is preliminary data.</text>
</comment>
<evidence type="ECO:0000313" key="4">
    <source>
        <dbReference type="Proteomes" id="UP000557204"/>
    </source>
</evidence>
<gene>
    <name evidence="3" type="ORF">HLI28_14955</name>
</gene>
<keyword evidence="4" id="KW-1185">Reference proteome</keyword>
<accession>A0A849K738</accession>
<dbReference type="SUPFAM" id="SSF55486">
    <property type="entry name" value="Metalloproteases ('zincins'), catalytic domain"/>
    <property type="match status" value="1"/>
</dbReference>
<keyword evidence="2" id="KW-1133">Transmembrane helix</keyword>
<keyword evidence="2" id="KW-0812">Transmembrane</keyword>
<feature type="region of interest" description="Disordered" evidence="1">
    <location>
        <begin position="669"/>
        <end position="700"/>
    </location>
</feature>
<dbReference type="AlphaFoldDB" id="A0A849K738"/>
<reference evidence="3 4" key="1">
    <citation type="submission" date="2020-05" db="EMBL/GenBank/DDBJ databases">
        <title>Genome sequence of Isoptericola sp. JC619 isolated from Chilika lagoon, India.</title>
        <authorList>
            <person name="Kumar D."/>
            <person name="Appam K."/>
            <person name="Gandham S."/>
            <person name="Uppada J."/>
            <person name="Sasikala C."/>
            <person name="Venkata Ramana C."/>
        </authorList>
    </citation>
    <scope>NUCLEOTIDE SEQUENCE [LARGE SCALE GENOMIC DNA]</scope>
    <source>
        <strain evidence="3 4">JC619</strain>
    </source>
</reference>
<dbReference type="Proteomes" id="UP000557204">
    <property type="component" value="Unassembled WGS sequence"/>
</dbReference>
<dbReference type="Gene3D" id="1.10.390.10">
    <property type="entry name" value="Neutral Protease Domain 2"/>
    <property type="match status" value="1"/>
</dbReference>
<evidence type="ECO:0000256" key="2">
    <source>
        <dbReference type="SAM" id="Phobius"/>
    </source>
</evidence>
<evidence type="ECO:0000256" key="1">
    <source>
        <dbReference type="SAM" id="MobiDB-lite"/>
    </source>
</evidence>
<proteinExistence type="predicted"/>